<dbReference type="GO" id="GO:0005829">
    <property type="term" value="C:cytosol"/>
    <property type="evidence" value="ECO:0007669"/>
    <property type="project" value="TreeGrafter"/>
</dbReference>
<dbReference type="InterPro" id="IPR019410">
    <property type="entry name" value="Methyltransf_16"/>
</dbReference>
<keyword evidence="1" id="KW-0949">S-adenosyl-L-methionine</keyword>
<keyword evidence="1" id="KW-0808">Transferase</keyword>
<dbReference type="InterPro" id="IPR033684">
    <property type="entry name" value="EFM6"/>
</dbReference>
<feature type="binding site" evidence="1">
    <location>
        <position position="57"/>
    </location>
    <ligand>
        <name>S-adenosyl-L-methionine</name>
        <dbReference type="ChEBI" id="CHEBI:59789"/>
    </ligand>
</feature>
<reference evidence="2 3" key="1">
    <citation type="submission" date="2019-09" db="EMBL/GenBank/DDBJ databases">
        <authorList>
            <person name="Brejova B."/>
        </authorList>
    </citation>
    <scope>NUCLEOTIDE SEQUENCE [LARGE SCALE GENOMIC DNA]</scope>
</reference>
<dbReference type="GO" id="GO:0016279">
    <property type="term" value="F:protein-lysine N-methyltransferase activity"/>
    <property type="evidence" value="ECO:0007669"/>
    <property type="project" value="UniProtKB-UniRule"/>
</dbReference>
<dbReference type="AlphaFoldDB" id="A0A5E8B7N3"/>
<feature type="binding site" evidence="1">
    <location>
        <position position="177"/>
    </location>
    <ligand>
        <name>S-adenosyl-L-methionine</name>
        <dbReference type="ChEBI" id="CHEBI:59789"/>
    </ligand>
</feature>
<comment type="subcellular location">
    <subcellularLocation>
        <location evidence="1">Cytoplasm</location>
    </subcellularLocation>
</comment>
<dbReference type="SUPFAM" id="SSF53335">
    <property type="entry name" value="S-adenosyl-L-methionine-dependent methyltransferases"/>
    <property type="match status" value="1"/>
</dbReference>
<dbReference type="EMBL" id="CABVLU010000001">
    <property type="protein sequence ID" value="VVT47424.1"/>
    <property type="molecule type" value="Genomic_DNA"/>
</dbReference>
<dbReference type="OrthoDB" id="407325at2759"/>
<protein>
    <recommendedName>
        <fullName evidence="1">Protein-lysine N-methyltransferase EFM6</fullName>
        <ecNumber evidence="1">2.1.1.-</ecNumber>
    </recommendedName>
    <alternativeName>
        <fullName evidence="1">Elongation factor methyltransferase 6</fullName>
    </alternativeName>
</protein>
<dbReference type="Proteomes" id="UP000398389">
    <property type="component" value="Unassembled WGS sequence"/>
</dbReference>
<evidence type="ECO:0000256" key="1">
    <source>
        <dbReference type="HAMAP-Rule" id="MF_03198"/>
    </source>
</evidence>
<evidence type="ECO:0000313" key="3">
    <source>
        <dbReference type="Proteomes" id="UP000398389"/>
    </source>
</evidence>
<gene>
    <name evidence="1" type="primary">EFM6</name>
    <name evidence="2" type="ORF">SAPINGB_P001704</name>
</gene>
<evidence type="ECO:0000313" key="2">
    <source>
        <dbReference type="EMBL" id="VVT47424.1"/>
    </source>
</evidence>
<keyword evidence="1" id="KW-0963">Cytoplasm</keyword>
<proteinExistence type="inferred from homology"/>
<dbReference type="EC" id="2.1.1.-" evidence="1"/>
<organism evidence="2 3">
    <name type="scientific">Magnusiomyces paraingens</name>
    <dbReference type="NCBI Taxonomy" id="2606893"/>
    <lineage>
        <taxon>Eukaryota</taxon>
        <taxon>Fungi</taxon>
        <taxon>Dikarya</taxon>
        <taxon>Ascomycota</taxon>
        <taxon>Saccharomycotina</taxon>
        <taxon>Dipodascomycetes</taxon>
        <taxon>Dipodascales</taxon>
        <taxon>Dipodascaceae</taxon>
        <taxon>Magnusiomyces</taxon>
    </lineage>
</organism>
<dbReference type="Gene3D" id="3.40.50.150">
    <property type="entry name" value="Vaccinia Virus protein VP39"/>
    <property type="match status" value="1"/>
</dbReference>
<feature type="binding site" evidence="1">
    <location>
        <position position="120"/>
    </location>
    <ligand>
        <name>S-adenosyl-L-methionine</name>
        <dbReference type="ChEBI" id="CHEBI:59789"/>
    </ligand>
</feature>
<sequence length="255" mass="28610">MSTEIDDLKSIVALDEVSDSEAKKFGDTTLTFDGLLDEPGVVVFEDAGQLGCGSIVWHVATILSQFVIDRKFSQTCKNILELGSGTGLVGLALGLYEKQRREKAGEPPLTDQDLKIYITDQDILLDRMKKNVELNGLQGIVEAEVLSWGEPLPAFADSEQLAKLSPPVPPVDLVLMADCVYAEPAFPLLEKTLLDLTDRDPDLKMYMSYQKRRKADARFFKHMKKSFTFNEITDYPGYDHSVRGTMHLYKITRKK</sequence>
<feature type="binding site" evidence="1">
    <location>
        <begin position="83"/>
        <end position="85"/>
    </location>
    <ligand>
        <name>S-adenosyl-L-methionine</name>
        <dbReference type="ChEBI" id="CHEBI:59789"/>
    </ligand>
</feature>
<dbReference type="InterPro" id="IPR029063">
    <property type="entry name" value="SAM-dependent_MTases_sf"/>
</dbReference>
<name>A0A5E8B7N3_9ASCO</name>
<dbReference type="PANTHER" id="PTHR14614">
    <property type="entry name" value="HEPATOCELLULAR CARCINOMA-ASSOCIATED ANTIGEN"/>
    <property type="match status" value="1"/>
</dbReference>
<comment type="similarity">
    <text evidence="1">Belongs to the class I-like SAM-binding methyltransferase superfamily. METTL21 family. EFM6 subfamily.</text>
</comment>
<feature type="binding site" evidence="1">
    <location>
        <position position="148"/>
    </location>
    <ligand>
        <name>S-adenosyl-L-methionine</name>
        <dbReference type="ChEBI" id="CHEBI:59789"/>
    </ligand>
</feature>
<dbReference type="Pfam" id="PF10294">
    <property type="entry name" value="Methyltransf_16"/>
    <property type="match status" value="1"/>
</dbReference>
<comment type="function">
    <text evidence="1">S-adenosyl-L-methionine-dependent protein-lysine N-methyltransferase that methylates elongation factor 1-alpha.</text>
</comment>
<accession>A0A5E8B7N3</accession>
<dbReference type="PANTHER" id="PTHR14614:SF152">
    <property type="entry name" value="PROTEIN-LYSINE N-METHYLTRANSFERASE EFM6"/>
    <property type="match status" value="1"/>
</dbReference>
<keyword evidence="3" id="KW-1185">Reference proteome</keyword>
<keyword evidence="1" id="KW-0489">Methyltransferase</keyword>
<dbReference type="HAMAP" id="MF_03198">
    <property type="entry name" value="Methyltr_EFM6"/>
    <property type="match status" value="1"/>
</dbReference>
<dbReference type="GO" id="GO:0032259">
    <property type="term" value="P:methylation"/>
    <property type="evidence" value="ECO:0007669"/>
    <property type="project" value="UniProtKB-KW"/>
</dbReference>